<dbReference type="Proteomes" id="UP000291106">
    <property type="component" value="Chromosome"/>
</dbReference>
<proteinExistence type="predicted"/>
<evidence type="ECO:0000313" key="3">
    <source>
        <dbReference type="Proteomes" id="UP000291106"/>
    </source>
</evidence>
<accession>A0A411PI40</accession>
<evidence type="ECO:0000256" key="1">
    <source>
        <dbReference type="SAM" id="Phobius"/>
    </source>
</evidence>
<feature type="transmembrane region" description="Helical" evidence="1">
    <location>
        <begin position="41"/>
        <end position="74"/>
    </location>
</feature>
<evidence type="ECO:0000313" key="2">
    <source>
        <dbReference type="EMBL" id="QBF83124.1"/>
    </source>
</evidence>
<dbReference type="KEGG" id="smai:EXU30_10775"/>
<keyword evidence="1" id="KW-0812">Transmembrane</keyword>
<feature type="transmembrane region" description="Helical" evidence="1">
    <location>
        <begin position="132"/>
        <end position="158"/>
    </location>
</feature>
<reference evidence="2 3" key="1">
    <citation type="submission" date="2019-02" db="EMBL/GenBank/DDBJ databases">
        <title>Shewanella sp. D4-2 isolated from Dokdo Island.</title>
        <authorList>
            <person name="Baek K."/>
        </authorList>
    </citation>
    <scope>NUCLEOTIDE SEQUENCE [LARGE SCALE GENOMIC DNA]</scope>
    <source>
        <strain evidence="2 3">D4-2</strain>
    </source>
</reference>
<gene>
    <name evidence="2" type="ORF">EXU30_10775</name>
</gene>
<keyword evidence="1" id="KW-1133">Transmembrane helix</keyword>
<feature type="transmembrane region" description="Helical" evidence="1">
    <location>
        <begin position="86"/>
        <end position="106"/>
    </location>
</feature>
<protein>
    <submittedName>
        <fullName evidence="2">Uncharacterized protein</fullName>
    </submittedName>
</protein>
<dbReference type="AlphaFoldDB" id="A0A411PI40"/>
<dbReference type="OrthoDB" id="6712223at2"/>
<name>A0A411PI40_9GAMM</name>
<dbReference type="EMBL" id="CP036200">
    <property type="protein sequence ID" value="QBF83124.1"/>
    <property type="molecule type" value="Genomic_DNA"/>
</dbReference>
<organism evidence="2 3">
    <name type="scientific">Shewanella maritima</name>
    <dbReference type="NCBI Taxonomy" id="2520507"/>
    <lineage>
        <taxon>Bacteria</taxon>
        <taxon>Pseudomonadati</taxon>
        <taxon>Pseudomonadota</taxon>
        <taxon>Gammaproteobacteria</taxon>
        <taxon>Alteromonadales</taxon>
        <taxon>Shewanellaceae</taxon>
        <taxon>Shewanella</taxon>
    </lineage>
</organism>
<dbReference type="RefSeq" id="WP_130599933.1">
    <property type="nucleotide sequence ID" value="NZ_CP036200.1"/>
</dbReference>
<feature type="transmembrane region" description="Helical" evidence="1">
    <location>
        <begin position="179"/>
        <end position="199"/>
    </location>
</feature>
<keyword evidence="1" id="KW-0472">Membrane</keyword>
<keyword evidence="3" id="KW-1185">Reference proteome</keyword>
<sequence>MLKSLPNFKIVAGRALVASFFETLLQPLKVLRDKLSMSQKLYLVALIILITTQSLAWVGIFSVIGMAIEFWPIFERMWHSLAGKAFFLLFYAIVANFALATAGSVVNEVVGVSASHFNYTHNFAILLYIPKWIIITSCFALILMQMLLPVYAFCVWLLQMMGVKFKRLTDHQDYHRITYWVRLVLAWVIMYHLLMFIGVNDLDDDGHEEAKQVQSELVQPSEDHEQTKVAVNTGESKDELAQDNQLGEVQVLADSDEKRDDTGLVVINSDLATDEIQYQVIRDDYFNAVREAIAVFAFYLEADSFSRCSKAQNSKVMELNDYEFLEITPNNKAKYGFDFEVKKCVSPAFPAS</sequence>